<protein>
    <submittedName>
        <fullName evidence="6">RNA methyltransferase</fullName>
    </submittedName>
</protein>
<dbReference type="EMBL" id="VICB01000004">
    <property type="protein sequence ID" value="TQD44308.1"/>
    <property type="molecule type" value="Genomic_DNA"/>
</dbReference>
<feature type="region of interest" description="Disordered" evidence="4">
    <location>
        <begin position="1"/>
        <end position="45"/>
    </location>
</feature>
<dbReference type="Proteomes" id="UP000319010">
    <property type="component" value="Unassembled WGS sequence"/>
</dbReference>
<dbReference type="GO" id="GO:0008173">
    <property type="term" value="F:RNA methyltransferase activity"/>
    <property type="evidence" value="ECO:0007669"/>
    <property type="project" value="InterPro"/>
</dbReference>
<evidence type="ECO:0000256" key="2">
    <source>
        <dbReference type="ARBA" id="ARBA00022603"/>
    </source>
</evidence>
<feature type="domain" description="RNA 2-O ribose methyltransferase substrate binding" evidence="5">
    <location>
        <begin position="68"/>
        <end position="141"/>
    </location>
</feature>
<dbReference type="SUPFAM" id="SSF55315">
    <property type="entry name" value="L30e-like"/>
    <property type="match status" value="1"/>
</dbReference>
<dbReference type="SUPFAM" id="SSF75217">
    <property type="entry name" value="alpha/beta knot"/>
    <property type="match status" value="1"/>
</dbReference>
<proteinExistence type="inferred from homology"/>
<dbReference type="InterPro" id="IPR029026">
    <property type="entry name" value="tRNA_m1G_MTases_N"/>
</dbReference>
<dbReference type="SMART" id="SM00967">
    <property type="entry name" value="SpoU_sub_bind"/>
    <property type="match status" value="1"/>
</dbReference>
<dbReference type="PANTHER" id="PTHR43191:SF2">
    <property type="entry name" value="RRNA METHYLTRANSFERASE 3, MITOCHONDRIAL"/>
    <property type="match status" value="1"/>
</dbReference>
<dbReference type="GO" id="GO:0003723">
    <property type="term" value="F:RNA binding"/>
    <property type="evidence" value="ECO:0007669"/>
    <property type="project" value="InterPro"/>
</dbReference>
<evidence type="ECO:0000259" key="5">
    <source>
        <dbReference type="SMART" id="SM00967"/>
    </source>
</evidence>
<dbReference type="GO" id="GO:0005737">
    <property type="term" value="C:cytoplasm"/>
    <property type="evidence" value="ECO:0007669"/>
    <property type="project" value="UniProtKB-ARBA"/>
</dbReference>
<accession>A0A508A8S7</accession>
<gene>
    <name evidence="6" type="ORF">FK256_04595</name>
</gene>
<dbReference type="InterPro" id="IPR029064">
    <property type="entry name" value="Ribosomal_eL30-like_sf"/>
</dbReference>
<dbReference type="InterPro" id="IPR001537">
    <property type="entry name" value="SpoU_MeTrfase"/>
</dbReference>
<dbReference type="RefSeq" id="WP_141423866.1">
    <property type="nucleotide sequence ID" value="NZ_JASPFB010000007.1"/>
</dbReference>
<dbReference type="Gene3D" id="3.40.1280.10">
    <property type="match status" value="1"/>
</dbReference>
<dbReference type="PANTHER" id="PTHR43191">
    <property type="entry name" value="RRNA METHYLTRANSFERASE 3"/>
    <property type="match status" value="1"/>
</dbReference>
<dbReference type="CDD" id="cd18095">
    <property type="entry name" value="SpoU-like_rRNA-MTase"/>
    <property type="match status" value="1"/>
</dbReference>
<sequence length="304" mass="31448">MSHTSSADPDELLDDTAEQPAARGPRRRTVSEGPAAGHEVLNNPGSARISRVAGLSRRNARTKHRRFLVEGPQGVREAVRHAPDRVLDVYLTEAAVERHAEIWQEAVAAQLYVHVTSEQVMDAMSTDAQGILAVVATEEAAGSEALAAALDGARLVAVLTQTQDPGNAGAIIRAADAAGADAVVLVRGSVDPTAPKVVRSTAGSLFHLPVVTGVALDDVVSALHEAGLTVLAADGRGDFDLFEAESLLEAPSAWLLGNEARGLPAEALSRADAVVSIPVYGKAESLNVAAAAAVCLYASARAQA</sequence>
<keyword evidence="2 6" id="KW-0489">Methyltransferase</keyword>
<keyword evidence="3 6" id="KW-0808">Transferase</keyword>
<dbReference type="Gene3D" id="3.30.1330.30">
    <property type="match status" value="1"/>
</dbReference>
<name>A0A508A8S7_9ACTO</name>
<reference evidence="6 7" key="1">
    <citation type="submission" date="2019-06" db="EMBL/GenBank/DDBJ databases">
        <title>Draft genome sequence of Actinomyces johnsonii CCUG 34287T.</title>
        <authorList>
            <person name="Salva-Serra F."/>
            <person name="Cardew S."/>
            <person name="Moore E."/>
        </authorList>
    </citation>
    <scope>NUCLEOTIDE SEQUENCE [LARGE SCALE GENOMIC DNA]</scope>
    <source>
        <strain evidence="6 7">CCUG 34287</strain>
    </source>
</reference>
<feature type="compositionally biased region" description="Acidic residues" evidence="4">
    <location>
        <begin position="8"/>
        <end position="17"/>
    </location>
</feature>
<dbReference type="Pfam" id="PF00588">
    <property type="entry name" value="SpoU_methylase"/>
    <property type="match status" value="1"/>
</dbReference>
<organism evidence="6 7">
    <name type="scientific">Actinomyces johnsonii</name>
    <dbReference type="NCBI Taxonomy" id="544581"/>
    <lineage>
        <taxon>Bacteria</taxon>
        <taxon>Bacillati</taxon>
        <taxon>Actinomycetota</taxon>
        <taxon>Actinomycetes</taxon>
        <taxon>Actinomycetales</taxon>
        <taxon>Actinomycetaceae</taxon>
        <taxon>Actinomyces</taxon>
    </lineage>
</organism>
<dbReference type="AlphaFoldDB" id="A0A508A8S7"/>
<dbReference type="GO" id="GO:0032259">
    <property type="term" value="P:methylation"/>
    <property type="evidence" value="ECO:0007669"/>
    <property type="project" value="UniProtKB-KW"/>
</dbReference>
<dbReference type="InterPro" id="IPR053888">
    <property type="entry name" value="MRM3-like_sub_bind"/>
</dbReference>
<evidence type="ECO:0000313" key="6">
    <source>
        <dbReference type="EMBL" id="TQD44308.1"/>
    </source>
</evidence>
<dbReference type="InterPro" id="IPR013123">
    <property type="entry name" value="SpoU_subst-bd"/>
</dbReference>
<dbReference type="GO" id="GO:0006396">
    <property type="term" value="P:RNA processing"/>
    <property type="evidence" value="ECO:0007669"/>
    <property type="project" value="InterPro"/>
</dbReference>
<dbReference type="Pfam" id="PF22435">
    <property type="entry name" value="MRM3-like_sub_bind"/>
    <property type="match status" value="1"/>
</dbReference>
<dbReference type="InterPro" id="IPR029028">
    <property type="entry name" value="Alpha/beta_knot_MTases"/>
</dbReference>
<evidence type="ECO:0000313" key="7">
    <source>
        <dbReference type="Proteomes" id="UP000319010"/>
    </source>
</evidence>
<evidence type="ECO:0000256" key="3">
    <source>
        <dbReference type="ARBA" id="ARBA00022679"/>
    </source>
</evidence>
<evidence type="ECO:0000256" key="4">
    <source>
        <dbReference type="SAM" id="MobiDB-lite"/>
    </source>
</evidence>
<comment type="similarity">
    <text evidence="1">Belongs to the class IV-like SAM-binding methyltransferase superfamily. RNA methyltransferase TrmH family.</text>
</comment>
<evidence type="ECO:0000256" key="1">
    <source>
        <dbReference type="ARBA" id="ARBA00007228"/>
    </source>
</evidence>
<dbReference type="InterPro" id="IPR051259">
    <property type="entry name" value="rRNA_Methyltransferase"/>
</dbReference>
<comment type="caution">
    <text evidence="6">The sequence shown here is derived from an EMBL/GenBank/DDBJ whole genome shotgun (WGS) entry which is preliminary data.</text>
</comment>